<dbReference type="AlphaFoldDB" id="R0LD95"/>
<evidence type="ECO:0000313" key="2">
    <source>
        <dbReference type="EMBL" id="EOB03659.1"/>
    </source>
</evidence>
<dbReference type="Proteomes" id="UP000296049">
    <property type="component" value="Unassembled WGS sequence"/>
</dbReference>
<evidence type="ECO:0000256" key="1">
    <source>
        <dbReference type="SAM" id="MobiDB-lite"/>
    </source>
</evidence>
<reference evidence="3" key="1">
    <citation type="journal article" date="2013" name="Nat. Genet.">
        <title>The duck genome and transcriptome provide insight into an avian influenza virus reservoir species.</title>
        <authorList>
            <person name="Huang Y."/>
            <person name="Li Y."/>
            <person name="Burt D.W."/>
            <person name="Chen H."/>
            <person name="Zhang Y."/>
            <person name="Qian W."/>
            <person name="Kim H."/>
            <person name="Gan S."/>
            <person name="Zhao Y."/>
            <person name="Li J."/>
            <person name="Yi K."/>
            <person name="Feng H."/>
            <person name="Zhu P."/>
            <person name="Li B."/>
            <person name="Liu Q."/>
            <person name="Fairley S."/>
            <person name="Magor K.E."/>
            <person name="Du Z."/>
            <person name="Hu X."/>
            <person name="Goodman L."/>
            <person name="Tafer H."/>
            <person name="Vignal A."/>
            <person name="Lee T."/>
            <person name="Kim K.W."/>
            <person name="Sheng Z."/>
            <person name="An Y."/>
            <person name="Searle S."/>
            <person name="Herrero J."/>
            <person name="Groenen M.A."/>
            <person name="Crooijmans R.P."/>
            <person name="Faraut T."/>
            <person name="Cai Q."/>
            <person name="Webster R.G."/>
            <person name="Aldridge J.R."/>
            <person name="Warren W.C."/>
            <person name="Bartschat S."/>
            <person name="Kehr S."/>
            <person name="Marz M."/>
            <person name="Stadler P.F."/>
            <person name="Smith J."/>
            <person name="Kraus R.H."/>
            <person name="Zhao Y."/>
            <person name="Ren L."/>
            <person name="Fei J."/>
            <person name="Morisson M."/>
            <person name="Kaiser P."/>
            <person name="Griffin D.K."/>
            <person name="Rao M."/>
            <person name="Pitel F."/>
            <person name="Wang J."/>
            <person name="Li N."/>
        </authorList>
    </citation>
    <scope>NUCLEOTIDE SEQUENCE [LARGE SCALE GENOMIC DNA]</scope>
</reference>
<feature type="compositionally biased region" description="Polar residues" evidence="1">
    <location>
        <begin position="1"/>
        <end position="16"/>
    </location>
</feature>
<organism evidence="2 3">
    <name type="scientific">Anas platyrhynchos</name>
    <name type="common">Mallard</name>
    <name type="synonym">Anas boschas</name>
    <dbReference type="NCBI Taxonomy" id="8839"/>
    <lineage>
        <taxon>Eukaryota</taxon>
        <taxon>Metazoa</taxon>
        <taxon>Chordata</taxon>
        <taxon>Craniata</taxon>
        <taxon>Vertebrata</taxon>
        <taxon>Euteleostomi</taxon>
        <taxon>Archelosauria</taxon>
        <taxon>Archosauria</taxon>
        <taxon>Dinosauria</taxon>
        <taxon>Saurischia</taxon>
        <taxon>Theropoda</taxon>
        <taxon>Coelurosauria</taxon>
        <taxon>Aves</taxon>
        <taxon>Neognathae</taxon>
        <taxon>Galloanserae</taxon>
        <taxon>Anseriformes</taxon>
        <taxon>Anatidae</taxon>
        <taxon>Anatinae</taxon>
        <taxon>Anas</taxon>
    </lineage>
</organism>
<sequence length="223" mass="23164">MFEPTHQSSTGSSFKQSCGYRKAPAAEEQILAQKATSVRGRTRFLSQNAAATRGTLVASSGTRSPSAEGRMGATSMGPAPRREVAPGAQRALAPPQGQRSGSGDGDKWATVRAASSMATCWELRHLLQTSKLVCARCFSSQPYESLPPPCSSHPRLARTQAPGSTFLAALPTHPKTSSWVGGSAPATTWAPASTSEGPAGTFHLPPHGEAVLAVLAVGVCKIL</sequence>
<name>R0LD95_ANAPL</name>
<accession>R0LD95</accession>
<dbReference type="EMBL" id="KB742845">
    <property type="protein sequence ID" value="EOB03659.1"/>
    <property type="molecule type" value="Genomic_DNA"/>
</dbReference>
<keyword evidence="3" id="KW-1185">Reference proteome</keyword>
<proteinExistence type="predicted"/>
<evidence type="ECO:0000313" key="3">
    <source>
        <dbReference type="Proteomes" id="UP000296049"/>
    </source>
</evidence>
<gene>
    <name evidence="2" type="ORF">Anapl_02434</name>
</gene>
<protein>
    <submittedName>
        <fullName evidence="2">Uncharacterized protein</fullName>
    </submittedName>
</protein>
<feature type="region of interest" description="Disordered" evidence="1">
    <location>
        <begin position="1"/>
        <end position="107"/>
    </location>
</feature>